<dbReference type="SUPFAM" id="SSF49265">
    <property type="entry name" value="Fibronectin type III"/>
    <property type="match status" value="1"/>
</dbReference>
<dbReference type="Pfam" id="PF01108">
    <property type="entry name" value="Tissue_fac"/>
    <property type="match status" value="1"/>
</dbReference>
<evidence type="ECO:0000256" key="1">
    <source>
        <dbReference type="SAM" id="MobiDB-lite"/>
    </source>
</evidence>
<dbReference type="InterPro" id="IPR013783">
    <property type="entry name" value="Ig-like_fold"/>
</dbReference>
<keyword evidence="3" id="KW-0732">Signal</keyword>
<feature type="domain" description="Fibronectin type-III" evidence="4">
    <location>
        <begin position="6"/>
        <end position="102"/>
    </location>
</feature>
<feature type="region of interest" description="Disordered" evidence="1">
    <location>
        <begin position="365"/>
        <end position="388"/>
    </location>
</feature>
<dbReference type="PANTHER" id="PTHR20859">
    <property type="entry name" value="INTERFERON/INTERLEUKIN RECEPTOR"/>
    <property type="match status" value="1"/>
</dbReference>
<proteinExistence type="evidence at transcript level"/>
<dbReference type="Gene3D" id="2.60.40.10">
    <property type="entry name" value="Immunoglobulins"/>
    <property type="match status" value="2"/>
</dbReference>
<evidence type="ECO:0000256" key="3">
    <source>
        <dbReference type="SAM" id="SignalP"/>
    </source>
</evidence>
<dbReference type="InterPro" id="IPR036116">
    <property type="entry name" value="FN3_sf"/>
</dbReference>
<reference evidence="5" key="1">
    <citation type="journal article" date="2019" name="Dev. Comp. Immunol.">
        <title>Receptor complex and signalling pathway of the two type II IFNs, IFN-? and IFN-?rel in mandarin fish or the so-called Chinese perch Siniperca chuatsi.</title>
        <authorList>
            <person name="Li L."/>
            <person name="Chen S.N."/>
            <person name="Laghari Z.A."/>
            <person name="Huang B."/>
            <person name="Huo H.J."/>
            <person name="Li N."/>
            <person name="Nie P."/>
        </authorList>
    </citation>
    <scope>NUCLEOTIDE SEQUENCE</scope>
    <source>
        <tissue evidence="5">Head kidney</tissue>
    </source>
</reference>
<protein>
    <submittedName>
        <fullName evidence="5">Cytokine receptor family B13</fullName>
    </submittedName>
</protein>
<name>A0A516AFH5_SINCH</name>
<evidence type="ECO:0000259" key="4">
    <source>
        <dbReference type="Pfam" id="PF01108"/>
    </source>
</evidence>
<dbReference type="PANTHER" id="PTHR20859:SF87">
    <property type="entry name" value="CYTOKINE RECEPTOR FAMILY MEMBER B13-RELATED"/>
    <property type="match status" value="1"/>
</dbReference>
<keyword evidence="2" id="KW-0472">Membrane</keyword>
<dbReference type="InterPro" id="IPR003961">
    <property type="entry name" value="FN3_dom"/>
</dbReference>
<dbReference type="EMBL" id="MH397370">
    <property type="protein sequence ID" value="QDO15118.1"/>
    <property type="molecule type" value="mRNA"/>
</dbReference>
<feature type="region of interest" description="Disordered" evidence="1">
    <location>
        <begin position="313"/>
        <end position="337"/>
    </location>
</feature>
<keyword evidence="5" id="KW-0675">Receptor</keyword>
<dbReference type="InterPro" id="IPR050650">
    <property type="entry name" value="Type-II_Cytokine-TF_Rcpt"/>
</dbReference>
<evidence type="ECO:0000256" key="2">
    <source>
        <dbReference type="SAM" id="Phobius"/>
    </source>
</evidence>
<feature type="transmembrane region" description="Helical" evidence="2">
    <location>
        <begin position="248"/>
        <end position="271"/>
    </location>
</feature>
<keyword evidence="2" id="KW-0812">Transmembrane</keyword>
<organism evidence="5">
    <name type="scientific">Siniperca chuatsi</name>
    <name type="common">Mandarin fish</name>
    <dbReference type="NCBI Taxonomy" id="119488"/>
    <lineage>
        <taxon>Eukaryota</taxon>
        <taxon>Metazoa</taxon>
        <taxon>Chordata</taxon>
        <taxon>Craniata</taxon>
        <taxon>Vertebrata</taxon>
        <taxon>Euteleostomi</taxon>
        <taxon>Actinopterygii</taxon>
        <taxon>Neopterygii</taxon>
        <taxon>Teleostei</taxon>
        <taxon>Neoteleostei</taxon>
        <taxon>Acanthomorphata</taxon>
        <taxon>Eupercaria</taxon>
        <taxon>Centrarchiformes</taxon>
        <taxon>Centrarchoidei</taxon>
        <taxon>Sinipercidae</taxon>
        <taxon>Siniperca</taxon>
    </lineage>
</organism>
<gene>
    <name evidence="5" type="primary">CRFB13</name>
</gene>
<feature type="chain" id="PRO_5021961589" evidence="3">
    <location>
        <begin position="20"/>
        <end position="412"/>
    </location>
</feature>
<evidence type="ECO:0000313" key="5">
    <source>
        <dbReference type="EMBL" id="QDO15118.1"/>
    </source>
</evidence>
<feature type="signal peptide" evidence="3">
    <location>
        <begin position="1"/>
        <end position="19"/>
    </location>
</feature>
<dbReference type="GO" id="GO:0004896">
    <property type="term" value="F:cytokine receptor activity"/>
    <property type="evidence" value="ECO:0007669"/>
    <property type="project" value="TreeGrafter"/>
</dbReference>
<accession>A0A516AFH5</accession>
<dbReference type="GO" id="GO:0005886">
    <property type="term" value="C:plasma membrane"/>
    <property type="evidence" value="ECO:0007669"/>
    <property type="project" value="TreeGrafter"/>
</dbReference>
<dbReference type="AlphaFoldDB" id="A0A516AFH5"/>
<keyword evidence="2" id="KW-1133">Transmembrane helix</keyword>
<sequence>MFLAKCPVFFFLIWSQAAAAHVESPTNVTLHCRNLHNVLEWSYDQLSPGLKFRVNIGSYINISHNVVWVDSPTRQADVSFLSDPNNEYFLTVTAVIGPNESEHAPPDGIVFSYFKDSPANQICFVDLPPVNVTAQQDDTILFRFTHPWLLYHQKLPGNRNPKMKRHGAQFSSTQLPVFTYNVVIINQKERHYSFNCEESVCEERLDVDAAREKHCLKIRGELEKMAVQATQEYCTLPLDITSHGSNNYIYIIVAIVLALGAAAFGVFFMVYQKWTRPSTSLPQSVSITSRLKQWTFGVVQESIVVPQVGPSSPTPLLSTTEEKEFPPNVPFTTEPDPFLHNGGLSTKDEGVCDLMEAENDDAPGYMKGGNLDEDETPNFSEPPSGYERRPVVVEIAPGEQVEGYRGGGTGVL</sequence>